<feature type="transmembrane region" description="Helical" evidence="10">
    <location>
        <begin position="214"/>
        <end position="234"/>
    </location>
</feature>
<evidence type="ECO:0000313" key="12">
    <source>
        <dbReference type="EMBL" id="RDY26607.1"/>
    </source>
</evidence>
<dbReference type="EMBL" id="NOJY02000023">
    <property type="protein sequence ID" value="RDY26607.1"/>
    <property type="molecule type" value="Genomic_DNA"/>
</dbReference>
<keyword evidence="4" id="KW-1003">Cell membrane</keyword>
<dbReference type="PROSITE" id="PS00874">
    <property type="entry name" value="T2SP_F"/>
    <property type="match status" value="1"/>
</dbReference>
<gene>
    <name evidence="12" type="ORF">CHL78_012735</name>
</gene>
<dbReference type="PANTHER" id="PTHR30012">
    <property type="entry name" value="GENERAL SECRETION PATHWAY PROTEIN"/>
    <property type="match status" value="1"/>
</dbReference>
<evidence type="ECO:0000256" key="3">
    <source>
        <dbReference type="ARBA" id="ARBA00022448"/>
    </source>
</evidence>
<dbReference type="PANTHER" id="PTHR30012:SF0">
    <property type="entry name" value="TYPE II SECRETION SYSTEM PROTEIN F-RELATED"/>
    <property type="match status" value="1"/>
</dbReference>
<keyword evidence="13" id="KW-1185">Reference proteome</keyword>
<evidence type="ECO:0000256" key="7">
    <source>
        <dbReference type="ARBA" id="ARBA00022989"/>
    </source>
</evidence>
<comment type="subcellular location">
    <subcellularLocation>
        <location evidence="1">Cell inner membrane</location>
        <topology evidence="1">Multi-pass membrane protein</topology>
    </subcellularLocation>
    <subcellularLocation>
        <location evidence="9">Cell membrane</location>
        <topology evidence="9">Multi-pass membrane protein</topology>
    </subcellularLocation>
</comment>
<evidence type="ECO:0000256" key="2">
    <source>
        <dbReference type="ARBA" id="ARBA00005745"/>
    </source>
</evidence>
<dbReference type="InterPro" id="IPR003004">
    <property type="entry name" value="GspF/PilC"/>
</dbReference>
<evidence type="ECO:0000256" key="9">
    <source>
        <dbReference type="RuleBase" id="RU003923"/>
    </source>
</evidence>
<dbReference type="InterPro" id="IPR001992">
    <property type="entry name" value="T2SS_GspF/T4SS_PilC_CS"/>
</dbReference>
<dbReference type="GO" id="GO:0009306">
    <property type="term" value="P:protein secretion"/>
    <property type="evidence" value="ECO:0007669"/>
    <property type="project" value="InterPro"/>
</dbReference>
<evidence type="ECO:0000259" key="11">
    <source>
        <dbReference type="Pfam" id="PF00482"/>
    </source>
</evidence>
<comment type="caution">
    <text evidence="12">The sequence shown here is derived from an EMBL/GenBank/DDBJ whole genome shotgun (WGS) entry which is preliminary data.</text>
</comment>
<protein>
    <submittedName>
        <fullName evidence="12">Type II secretion system F family protein</fullName>
    </submittedName>
</protein>
<sequence length="394" mass="44662">MSTYRCVVYDEDRNRKVIKLDLESKNEVDNYAIKNKLKLVRVKKYNSYIKNKRVKDKDTHIICKQIAILLESGCEVTKLLSILEKQSSSKISKILLKISNHIQKGNSITDSFKNTKLFSNFFISMVRAGEVSGSLDKVMNNLSDYYNKEYKLKNKILGIMTYPIILMASSFVVMLFMLIKVIPNFAESFLGNGIEPPIMTKLLINVSLFVRENLIYITSISIVLLLSIVFYIITSVKARYFINKIKFKIPIVRDINQLVIVSRFSRSLLILLSSGVQIMDAIDISSKVIDNDFAYEQILLSSESLRRGNSISSSLELSNIFPNLFISMVSIGEESGKLDNTLQAITEFYDNELDTTIEQIIRLLEPAIIAIIGIIVGGGILIMLTPMFDLINTI</sequence>
<proteinExistence type="inferred from homology"/>
<dbReference type="AlphaFoldDB" id="A0A371J1R1"/>
<dbReference type="InterPro" id="IPR018076">
    <property type="entry name" value="T2SS_GspF_dom"/>
</dbReference>
<dbReference type="PRINTS" id="PR00812">
    <property type="entry name" value="BCTERIALGSPF"/>
</dbReference>
<evidence type="ECO:0000256" key="4">
    <source>
        <dbReference type="ARBA" id="ARBA00022475"/>
    </source>
</evidence>
<dbReference type="GO" id="GO:0005886">
    <property type="term" value="C:plasma membrane"/>
    <property type="evidence" value="ECO:0007669"/>
    <property type="project" value="UniProtKB-SubCell"/>
</dbReference>
<organism evidence="12 13">
    <name type="scientific">Romboutsia weinsteinii</name>
    <dbReference type="NCBI Taxonomy" id="2020949"/>
    <lineage>
        <taxon>Bacteria</taxon>
        <taxon>Bacillati</taxon>
        <taxon>Bacillota</taxon>
        <taxon>Clostridia</taxon>
        <taxon>Peptostreptococcales</taxon>
        <taxon>Peptostreptococcaceae</taxon>
        <taxon>Romboutsia</taxon>
    </lineage>
</organism>
<evidence type="ECO:0000313" key="13">
    <source>
        <dbReference type="Proteomes" id="UP000215694"/>
    </source>
</evidence>
<accession>A0A371J1R1</accession>
<feature type="domain" description="Type II secretion system protein GspF" evidence="11">
    <location>
        <begin position="264"/>
        <end position="386"/>
    </location>
</feature>
<feature type="transmembrane region" description="Helical" evidence="10">
    <location>
        <begin position="156"/>
        <end position="179"/>
    </location>
</feature>
<dbReference type="InterPro" id="IPR042094">
    <property type="entry name" value="T2SS_GspF_sf"/>
</dbReference>
<reference evidence="12 13" key="1">
    <citation type="journal article" date="2017" name="Genome Announc.">
        <title>Draft Genome Sequence of Romboutsia weinsteinii sp. nov. Strain CCRI-19649(T) Isolated from Surface Water.</title>
        <authorList>
            <person name="Maheux A.F."/>
            <person name="Boudreau D.K."/>
            <person name="Berube E."/>
            <person name="Boissinot M."/>
            <person name="Cantin P."/>
            <person name="Raymond F."/>
            <person name="Corbeil J."/>
            <person name="Omar R.F."/>
            <person name="Bergeron M.G."/>
        </authorList>
    </citation>
    <scope>NUCLEOTIDE SEQUENCE [LARGE SCALE GENOMIC DNA]</scope>
    <source>
        <strain evidence="12 13">CCRI-19649</strain>
    </source>
</reference>
<evidence type="ECO:0000256" key="6">
    <source>
        <dbReference type="ARBA" id="ARBA00022692"/>
    </source>
</evidence>
<keyword evidence="6 9" id="KW-0812">Transmembrane</keyword>
<comment type="similarity">
    <text evidence="2 9">Belongs to the GSP F family.</text>
</comment>
<evidence type="ECO:0000256" key="10">
    <source>
        <dbReference type="SAM" id="Phobius"/>
    </source>
</evidence>
<keyword evidence="3 9" id="KW-0813">Transport</keyword>
<keyword evidence="5" id="KW-0997">Cell inner membrane</keyword>
<evidence type="ECO:0000256" key="8">
    <source>
        <dbReference type="ARBA" id="ARBA00023136"/>
    </source>
</evidence>
<dbReference type="Gene3D" id="1.20.81.30">
    <property type="entry name" value="Type II secretion system (T2SS), domain F"/>
    <property type="match status" value="2"/>
</dbReference>
<dbReference type="FunFam" id="1.20.81.30:FF:000001">
    <property type="entry name" value="Type II secretion system protein F"/>
    <property type="match status" value="1"/>
</dbReference>
<keyword evidence="7 10" id="KW-1133">Transmembrane helix</keyword>
<name>A0A371J1R1_9FIRM</name>
<dbReference type="OrthoDB" id="9805682at2"/>
<feature type="domain" description="Type II secretion system protein GspF" evidence="11">
    <location>
        <begin position="63"/>
        <end position="183"/>
    </location>
</feature>
<keyword evidence="8 10" id="KW-0472">Membrane</keyword>
<feature type="transmembrane region" description="Helical" evidence="10">
    <location>
        <begin position="367"/>
        <end position="388"/>
    </location>
</feature>
<evidence type="ECO:0000256" key="1">
    <source>
        <dbReference type="ARBA" id="ARBA00004429"/>
    </source>
</evidence>
<dbReference type="Pfam" id="PF00482">
    <property type="entry name" value="T2SSF"/>
    <property type="match status" value="2"/>
</dbReference>
<evidence type="ECO:0000256" key="5">
    <source>
        <dbReference type="ARBA" id="ARBA00022519"/>
    </source>
</evidence>
<dbReference type="Proteomes" id="UP000215694">
    <property type="component" value="Unassembled WGS sequence"/>
</dbReference>
<dbReference type="RefSeq" id="WP_094368999.1">
    <property type="nucleotide sequence ID" value="NZ_NOJY02000023.1"/>
</dbReference>